<dbReference type="Proteomes" id="UP001235712">
    <property type="component" value="Unassembled WGS sequence"/>
</dbReference>
<evidence type="ECO:0000313" key="2">
    <source>
        <dbReference type="EMBL" id="MDP9829351.1"/>
    </source>
</evidence>
<proteinExistence type="predicted"/>
<evidence type="ECO:0008006" key="4">
    <source>
        <dbReference type="Google" id="ProtNLM"/>
    </source>
</evidence>
<keyword evidence="1" id="KW-0472">Membrane</keyword>
<comment type="caution">
    <text evidence="2">The sequence shown here is derived from an EMBL/GenBank/DDBJ whole genome shotgun (WGS) entry which is preliminary data.</text>
</comment>
<dbReference type="EMBL" id="JAUSQZ010000001">
    <property type="protein sequence ID" value="MDP9829351.1"/>
    <property type="molecule type" value="Genomic_DNA"/>
</dbReference>
<feature type="transmembrane region" description="Helical" evidence="1">
    <location>
        <begin position="28"/>
        <end position="47"/>
    </location>
</feature>
<reference evidence="2 3" key="1">
    <citation type="submission" date="2023-07" db="EMBL/GenBank/DDBJ databases">
        <title>Sequencing the genomes of 1000 actinobacteria strains.</title>
        <authorList>
            <person name="Klenk H.-P."/>
        </authorList>
    </citation>
    <scope>NUCLEOTIDE SEQUENCE [LARGE SCALE GENOMIC DNA]</scope>
    <source>
        <strain evidence="2 3">DSM 44388</strain>
    </source>
</reference>
<accession>A0ABT9P9X7</accession>
<protein>
    <recommendedName>
        <fullName evidence="4">Competence protein ComEC</fullName>
    </recommendedName>
</protein>
<dbReference type="RefSeq" id="WP_307247460.1">
    <property type="nucleotide sequence ID" value="NZ_JAUSQZ010000001.1"/>
</dbReference>
<keyword evidence="3" id="KW-1185">Reference proteome</keyword>
<feature type="transmembrane region" description="Helical" evidence="1">
    <location>
        <begin position="6"/>
        <end position="23"/>
    </location>
</feature>
<keyword evidence="1" id="KW-0812">Transmembrane</keyword>
<evidence type="ECO:0000256" key="1">
    <source>
        <dbReference type="SAM" id="Phobius"/>
    </source>
</evidence>
<sequence length="95" mass="9894">MDPFPWLPLAAGAGAFVALALAISGSWLYLAALACAGLLAAGMWWAIPGPVRWASAADTVIEHPSEVVARAHEVSGTTTVHMERGVWVGDDGAPW</sequence>
<name>A0ABT9P9X7_9ACTN</name>
<organism evidence="2 3">
    <name type="scientific">Kineosporia succinea</name>
    <dbReference type="NCBI Taxonomy" id="84632"/>
    <lineage>
        <taxon>Bacteria</taxon>
        <taxon>Bacillati</taxon>
        <taxon>Actinomycetota</taxon>
        <taxon>Actinomycetes</taxon>
        <taxon>Kineosporiales</taxon>
        <taxon>Kineosporiaceae</taxon>
        <taxon>Kineosporia</taxon>
    </lineage>
</organism>
<gene>
    <name evidence="2" type="ORF">J2S57_005100</name>
</gene>
<keyword evidence="1" id="KW-1133">Transmembrane helix</keyword>
<evidence type="ECO:0000313" key="3">
    <source>
        <dbReference type="Proteomes" id="UP001235712"/>
    </source>
</evidence>